<dbReference type="InterPro" id="IPR051011">
    <property type="entry name" value="Metal_resp_trans_reg"/>
</dbReference>
<dbReference type="InterPro" id="IPR001845">
    <property type="entry name" value="HTH_ArsR_DNA-bd_dom"/>
</dbReference>
<dbReference type="EMBL" id="QVLV01000017">
    <property type="protein sequence ID" value="RGE57196.1"/>
    <property type="molecule type" value="Genomic_DNA"/>
</dbReference>
<dbReference type="SMART" id="SM00418">
    <property type="entry name" value="HTH_ARSR"/>
    <property type="match status" value="1"/>
</dbReference>
<dbReference type="GO" id="GO:0003677">
    <property type="term" value="F:DNA binding"/>
    <property type="evidence" value="ECO:0007669"/>
    <property type="project" value="UniProtKB-KW"/>
</dbReference>
<dbReference type="Pfam" id="PF12840">
    <property type="entry name" value="HTH_20"/>
    <property type="match status" value="1"/>
</dbReference>
<keyword evidence="3" id="KW-0804">Transcription</keyword>
<protein>
    <submittedName>
        <fullName evidence="5">ArsR family transcriptional regulator</fullName>
    </submittedName>
</protein>
<dbReference type="InterPro" id="IPR036390">
    <property type="entry name" value="WH_DNA-bd_sf"/>
</dbReference>
<dbReference type="Gene3D" id="1.10.10.10">
    <property type="entry name" value="Winged helix-like DNA-binding domain superfamily/Winged helix DNA-binding domain"/>
    <property type="match status" value="1"/>
</dbReference>
<dbReference type="GO" id="GO:0003700">
    <property type="term" value="F:DNA-binding transcription factor activity"/>
    <property type="evidence" value="ECO:0007669"/>
    <property type="project" value="InterPro"/>
</dbReference>
<reference evidence="5" key="1">
    <citation type="submission" date="2018-08" db="EMBL/GenBank/DDBJ databases">
        <title>A genome reference for cultivated species of the human gut microbiota.</title>
        <authorList>
            <person name="Zou Y."/>
            <person name="Xue W."/>
            <person name="Luo G."/>
        </authorList>
    </citation>
    <scope>NUCLEOTIDE SEQUENCE [LARGE SCALE GENOMIC DNA]</scope>
    <source>
        <strain evidence="5">TF05-5AC</strain>
    </source>
</reference>
<dbReference type="InterPro" id="IPR036388">
    <property type="entry name" value="WH-like_DNA-bd_sf"/>
</dbReference>
<evidence type="ECO:0000259" key="4">
    <source>
        <dbReference type="PROSITE" id="PS50987"/>
    </source>
</evidence>
<accession>A0A3E3HZF6</accession>
<sequence length="376" mass="42977">MSINYISFYLKYMAFFYIKPYFLFCKNIIIKNYYHNSFYGAINKLYLKSTTHYTVGIIFYIKNTGGMNMSSSGLFELNSENKELLCQVAKALSVPTRIDIIGLLYQNPLSVQEVAEQLHLPQSSAGVHIQILEDAGIIRSERIIRNGSVFKICYVEKFLVNIILRSSSPSINHISSLEIPIGSYTDCYAEMPCGLISEDSFIGTEDELRSFYLFDKINAQLIWMAKGFLEYKVPNILPKHKQCKQLSLSMELCSEAPGYNENYPSDIYLSINDRSCGHYHSAGDFGARRGIYTPQFWQSGLTQYGKLVTWQINQDGTFINGEYVSSLKIQELMVELKSYIKFRIECRESSKYCGGINLFGEKAGDYDQPIILTLEH</sequence>
<dbReference type="PANTHER" id="PTHR43132">
    <property type="entry name" value="ARSENICAL RESISTANCE OPERON REPRESSOR ARSR-RELATED"/>
    <property type="match status" value="1"/>
</dbReference>
<evidence type="ECO:0000256" key="1">
    <source>
        <dbReference type="ARBA" id="ARBA00023015"/>
    </source>
</evidence>
<gene>
    <name evidence="5" type="ORF">DXC51_20415</name>
</gene>
<dbReference type="Proteomes" id="UP000260812">
    <property type="component" value="Unassembled WGS sequence"/>
</dbReference>
<evidence type="ECO:0000313" key="6">
    <source>
        <dbReference type="Proteomes" id="UP000260812"/>
    </source>
</evidence>
<keyword evidence="2" id="KW-0238">DNA-binding</keyword>
<dbReference type="SUPFAM" id="SSF46785">
    <property type="entry name" value="Winged helix' DNA-binding domain"/>
    <property type="match status" value="1"/>
</dbReference>
<evidence type="ECO:0000256" key="2">
    <source>
        <dbReference type="ARBA" id="ARBA00023125"/>
    </source>
</evidence>
<evidence type="ECO:0000313" key="5">
    <source>
        <dbReference type="EMBL" id="RGE57196.1"/>
    </source>
</evidence>
<dbReference type="CDD" id="cd00090">
    <property type="entry name" value="HTH_ARSR"/>
    <property type="match status" value="1"/>
</dbReference>
<keyword evidence="1" id="KW-0805">Transcription regulation</keyword>
<dbReference type="InterPro" id="IPR011991">
    <property type="entry name" value="ArsR-like_HTH"/>
</dbReference>
<evidence type="ECO:0000256" key="3">
    <source>
        <dbReference type="ARBA" id="ARBA00023163"/>
    </source>
</evidence>
<keyword evidence="6" id="KW-1185">Reference proteome</keyword>
<comment type="caution">
    <text evidence="5">The sequence shown here is derived from an EMBL/GenBank/DDBJ whole genome shotgun (WGS) entry which is preliminary data.</text>
</comment>
<dbReference type="PROSITE" id="PS50987">
    <property type="entry name" value="HTH_ARSR_2"/>
    <property type="match status" value="1"/>
</dbReference>
<name>A0A3E3HZF6_9FIRM</name>
<dbReference type="PANTHER" id="PTHR43132:SF2">
    <property type="entry name" value="ARSENICAL RESISTANCE OPERON REPRESSOR ARSR-RELATED"/>
    <property type="match status" value="1"/>
</dbReference>
<organism evidence="5 6">
    <name type="scientific">Eisenbergiella massiliensis</name>
    <dbReference type="NCBI Taxonomy" id="1720294"/>
    <lineage>
        <taxon>Bacteria</taxon>
        <taxon>Bacillati</taxon>
        <taxon>Bacillota</taxon>
        <taxon>Clostridia</taxon>
        <taxon>Lachnospirales</taxon>
        <taxon>Lachnospiraceae</taxon>
        <taxon>Eisenbergiella</taxon>
    </lineage>
</organism>
<proteinExistence type="predicted"/>
<dbReference type="AlphaFoldDB" id="A0A3E3HZF6"/>
<feature type="domain" description="HTH arsR-type" evidence="4">
    <location>
        <begin position="77"/>
        <end position="170"/>
    </location>
</feature>